<dbReference type="Proteomes" id="UP000823631">
    <property type="component" value="Unassembled WGS sequence"/>
</dbReference>
<feature type="transmembrane region" description="Helical" evidence="9">
    <location>
        <begin position="207"/>
        <end position="229"/>
    </location>
</feature>
<evidence type="ECO:0000256" key="5">
    <source>
        <dbReference type="ARBA" id="ARBA00022692"/>
    </source>
</evidence>
<dbReference type="InterPro" id="IPR026033">
    <property type="entry name" value="Azg-like_bact_archaea"/>
</dbReference>
<comment type="similarity">
    <text evidence="2 8">Belongs to the nucleobase:cation symporter-2 (NCS2) (TC 2.A.40) family. Azg-like subfamily.</text>
</comment>
<keyword evidence="5 8" id="KW-0812">Transmembrane</keyword>
<dbReference type="Pfam" id="PF00860">
    <property type="entry name" value="Xan_ur_permease"/>
    <property type="match status" value="1"/>
</dbReference>
<evidence type="ECO:0000313" key="11">
    <source>
        <dbReference type="Proteomes" id="UP000823631"/>
    </source>
</evidence>
<dbReference type="PIRSF" id="PIRSF005353">
    <property type="entry name" value="PbuG"/>
    <property type="match status" value="1"/>
</dbReference>
<feature type="transmembrane region" description="Helical" evidence="9">
    <location>
        <begin position="107"/>
        <end position="129"/>
    </location>
</feature>
<evidence type="ECO:0000256" key="6">
    <source>
        <dbReference type="ARBA" id="ARBA00022989"/>
    </source>
</evidence>
<dbReference type="GO" id="GO:0005345">
    <property type="term" value="F:purine nucleobase transmembrane transporter activity"/>
    <property type="evidence" value="ECO:0007669"/>
    <property type="project" value="TreeGrafter"/>
</dbReference>
<comment type="caution">
    <text evidence="10">The sequence shown here is derived from an EMBL/GenBank/DDBJ whole genome shotgun (WGS) entry which is preliminary data.</text>
</comment>
<proteinExistence type="inferred from homology"/>
<sequence>MSAGNLQNSSNSVLERLFKLSERKTNVKTEIIAGCTTFIAMAYIIFVNPSILQAANMPLEAAVAATIWTAALCSIAMGLFANLPLAMAPGMGINAFFSFYVCGTLGLSWQTALGAVFISGVVFLILSVTRIRQMIIDSVPIGLKGAVVVGIGMFIAFVGLQGAGIVKADQATIISLGHLSDPKVFLALFGIILIGTLLHYHVKAAMLIGILVVAVLGMFFGVNGAPTSIDNIVSLNIPSVSETFLQLDIMGAVHYGLISVIFTFTVVELFDNIGTLIGVTKAAGLMDEKGNITNVDRALITDSCGTMVSAIMGTCTVTSYVESTAGANVGGRTGLTAVVVGICFILSLVFAPLAGLVPGFATAPALIIVGAMMMKNIELINFRDYTESIPAFLTIIMMPMSYSIASGFGFGFASFCLLKCFSGRVKEIHPIMWIVTVIFCISFAMH</sequence>
<accession>A0A9D9DA81</accession>
<dbReference type="PANTHER" id="PTHR43337:SF1">
    <property type="entry name" value="XANTHINE_URACIL PERMEASE C887.17-RELATED"/>
    <property type="match status" value="1"/>
</dbReference>
<keyword evidence="7 8" id="KW-0472">Membrane</keyword>
<dbReference type="GO" id="GO:0005886">
    <property type="term" value="C:plasma membrane"/>
    <property type="evidence" value="ECO:0007669"/>
    <property type="project" value="UniProtKB-SubCell"/>
</dbReference>
<dbReference type="InterPro" id="IPR045018">
    <property type="entry name" value="Azg-like"/>
</dbReference>
<keyword evidence="6 8" id="KW-1133">Transmembrane helix</keyword>
<dbReference type="EMBL" id="JADINH010000041">
    <property type="protein sequence ID" value="MBO8415217.1"/>
    <property type="molecule type" value="Genomic_DNA"/>
</dbReference>
<evidence type="ECO:0000256" key="1">
    <source>
        <dbReference type="ARBA" id="ARBA00004651"/>
    </source>
</evidence>
<feature type="transmembrane region" description="Helical" evidence="9">
    <location>
        <begin position="31"/>
        <end position="51"/>
    </location>
</feature>
<evidence type="ECO:0000256" key="7">
    <source>
        <dbReference type="ARBA" id="ARBA00023136"/>
    </source>
</evidence>
<feature type="transmembrane region" description="Helical" evidence="9">
    <location>
        <begin position="249"/>
        <end position="270"/>
    </location>
</feature>
<reference evidence="10" key="1">
    <citation type="submission" date="2020-10" db="EMBL/GenBank/DDBJ databases">
        <authorList>
            <person name="Gilroy R."/>
        </authorList>
    </citation>
    <scope>NUCLEOTIDE SEQUENCE</scope>
    <source>
        <strain evidence="10">17213</strain>
    </source>
</reference>
<feature type="transmembrane region" description="Helical" evidence="9">
    <location>
        <begin position="338"/>
        <end position="371"/>
    </location>
</feature>
<comment type="subcellular location">
    <subcellularLocation>
        <location evidence="1 8">Cell membrane</location>
        <topology evidence="1 8">Multi-pass membrane protein</topology>
    </subcellularLocation>
</comment>
<dbReference type="InterPro" id="IPR006043">
    <property type="entry name" value="NCS2"/>
</dbReference>
<feature type="transmembrane region" description="Helical" evidence="9">
    <location>
        <begin position="428"/>
        <end position="445"/>
    </location>
</feature>
<name>A0A9D9DA81_9GAMM</name>
<keyword evidence="4 8" id="KW-1003">Cell membrane</keyword>
<evidence type="ECO:0000256" key="8">
    <source>
        <dbReference type="PIRNR" id="PIRNR005353"/>
    </source>
</evidence>
<protein>
    <submittedName>
        <fullName evidence="10">NCS2 family permease</fullName>
    </submittedName>
</protein>
<feature type="transmembrane region" description="Helical" evidence="9">
    <location>
        <begin position="63"/>
        <end position="87"/>
    </location>
</feature>
<reference evidence="10" key="2">
    <citation type="journal article" date="2021" name="PeerJ">
        <title>Extensive microbial diversity within the chicken gut microbiome revealed by metagenomics and culture.</title>
        <authorList>
            <person name="Gilroy R."/>
            <person name="Ravi A."/>
            <person name="Getino M."/>
            <person name="Pursley I."/>
            <person name="Horton D.L."/>
            <person name="Alikhan N.F."/>
            <person name="Baker D."/>
            <person name="Gharbi K."/>
            <person name="Hall N."/>
            <person name="Watson M."/>
            <person name="Adriaenssens E.M."/>
            <person name="Foster-Nyarko E."/>
            <person name="Jarju S."/>
            <person name="Secka A."/>
            <person name="Antonio M."/>
            <person name="Oren A."/>
            <person name="Chaudhuri R.R."/>
            <person name="La Ragione R."/>
            <person name="Hildebrand F."/>
            <person name="Pallen M.J."/>
        </authorList>
    </citation>
    <scope>NUCLEOTIDE SEQUENCE</scope>
    <source>
        <strain evidence="10">17213</strain>
    </source>
</reference>
<feature type="transmembrane region" description="Helical" evidence="9">
    <location>
        <begin position="184"/>
        <end position="200"/>
    </location>
</feature>
<evidence type="ECO:0000256" key="9">
    <source>
        <dbReference type="SAM" id="Phobius"/>
    </source>
</evidence>
<evidence type="ECO:0000313" key="10">
    <source>
        <dbReference type="EMBL" id="MBO8415217.1"/>
    </source>
</evidence>
<evidence type="ECO:0000256" key="4">
    <source>
        <dbReference type="ARBA" id="ARBA00022475"/>
    </source>
</evidence>
<evidence type="ECO:0000256" key="2">
    <source>
        <dbReference type="ARBA" id="ARBA00005697"/>
    </source>
</evidence>
<organism evidence="10 11">
    <name type="scientific">Candidatus Avisuccinivibrio stercorigallinarum</name>
    <dbReference type="NCBI Taxonomy" id="2840704"/>
    <lineage>
        <taxon>Bacteria</taxon>
        <taxon>Pseudomonadati</taxon>
        <taxon>Pseudomonadota</taxon>
        <taxon>Gammaproteobacteria</taxon>
        <taxon>Aeromonadales</taxon>
        <taxon>Succinivibrionaceae</taxon>
        <taxon>Succinivibrionaceae incertae sedis</taxon>
        <taxon>Candidatus Avisuccinivibrio</taxon>
    </lineage>
</organism>
<dbReference type="AlphaFoldDB" id="A0A9D9DA81"/>
<keyword evidence="3 8" id="KW-0813">Transport</keyword>
<evidence type="ECO:0000256" key="3">
    <source>
        <dbReference type="ARBA" id="ARBA00022448"/>
    </source>
</evidence>
<feature type="transmembrane region" description="Helical" evidence="9">
    <location>
        <begin position="141"/>
        <end position="164"/>
    </location>
</feature>
<dbReference type="PANTHER" id="PTHR43337">
    <property type="entry name" value="XANTHINE/URACIL PERMEASE C887.17-RELATED"/>
    <property type="match status" value="1"/>
</dbReference>
<feature type="transmembrane region" description="Helical" evidence="9">
    <location>
        <begin position="391"/>
        <end position="416"/>
    </location>
</feature>
<gene>
    <name evidence="10" type="ORF">IAB19_02415</name>
</gene>